<gene>
    <name evidence="2" type="ORF">TGFOU_261490B</name>
</gene>
<evidence type="ECO:0000313" key="2">
    <source>
        <dbReference type="EMBL" id="KFG52755.1"/>
    </source>
</evidence>
<feature type="compositionally biased region" description="Pro residues" evidence="1">
    <location>
        <begin position="94"/>
        <end position="107"/>
    </location>
</feature>
<evidence type="ECO:0000313" key="3">
    <source>
        <dbReference type="Proteomes" id="UP000028838"/>
    </source>
</evidence>
<organism evidence="2 3">
    <name type="scientific">Toxoplasma gondii FOU</name>
    <dbReference type="NCBI Taxonomy" id="943167"/>
    <lineage>
        <taxon>Eukaryota</taxon>
        <taxon>Sar</taxon>
        <taxon>Alveolata</taxon>
        <taxon>Apicomplexa</taxon>
        <taxon>Conoidasida</taxon>
        <taxon>Coccidia</taxon>
        <taxon>Eucoccidiorida</taxon>
        <taxon>Eimeriorina</taxon>
        <taxon>Sarcocystidae</taxon>
        <taxon>Toxoplasma</taxon>
    </lineage>
</organism>
<dbReference type="Proteomes" id="UP000028838">
    <property type="component" value="Unassembled WGS sequence"/>
</dbReference>
<protein>
    <submittedName>
        <fullName evidence="2">Uncharacterized protein</fullName>
    </submittedName>
</protein>
<reference evidence="2 3" key="1">
    <citation type="submission" date="2014-07" db="EMBL/GenBank/DDBJ databases">
        <authorList>
            <person name="Sibley D."/>
            <person name="Venepally P."/>
            <person name="Karamycheva S."/>
            <person name="Hadjithomas M."/>
            <person name="Khan A."/>
            <person name="Brunk B."/>
            <person name="Roos D."/>
            <person name="Caler E."/>
            <person name="Lorenzi H."/>
        </authorList>
    </citation>
    <scope>NUCLEOTIDE SEQUENCE [LARGE SCALE GENOMIC DNA]</scope>
    <source>
        <strain evidence="2 3">FOU</strain>
    </source>
</reference>
<dbReference type="AlphaFoldDB" id="A0A086L7Y7"/>
<comment type="caution">
    <text evidence="2">The sequence shown here is derived from an EMBL/GenBank/DDBJ whole genome shotgun (WGS) entry which is preliminary data.</text>
</comment>
<dbReference type="VEuPathDB" id="ToxoDB:TGFOU_261490B"/>
<feature type="region of interest" description="Disordered" evidence="1">
    <location>
        <begin position="89"/>
        <end position="133"/>
    </location>
</feature>
<feature type="compositionally biased region" description="Basic and acidic residues" evidence="1">
    <location>
        <begin position="275"/>
        <end position="307"/>
    </location>
</feature>
<proteinExistence type="predicted"/>
<feature type="region of interest" description="Disordered" evidence="1">
    <location>
        <begin position="259"/>
        <end position="307"/>
    </location>
</feature>
<accession>A0A086L7Y7</accession>
<evidence type="ECO:0000256" key="1">
    <source>
        <dbReference type="SAM" id="MobiDB-lite"/>
    </source>
</evidence>
<dbReference type="EMBL" id="AEYH02001086">
    <property type="protein sequence ID" value="KFG52755.1"/>
    <property type="molecule type" value="Genomic_DNA"/>
</dbReference>
<sequence length="307" mass="32431">MSCWSRSRLPVAESFLRCHSRAPGFAPALGAFGSFSAFSFSHSSSAPPLLLRPPQAVLCPGSSSFDSFSPGPAGPSHGDLGTVAAGAALRPHSPSRPAPPPVPPLGSPVPALGSSRMHSQQSRGLREEEKERRRARTAFVSVSVVDICTGKVGKAEPRPPHAPAQDHKAFLRLFRARREANQRWAAAMRELRHREIFQGVAALESIERVNAELQWLSEAAQKLGAAAIGTRASPTSPPSCAAEASLSCGLPASLAFFSPSGSPVPSQPPALFPPETERSSKEGKERDGRRSKGEDAGGVEANERNGE</sequence>
<name>A0A086L7Y7_TOXGO</name>